<gene>
    <name evidence="1" type="ORF">PQR01_06060</name>
</gene>
<proteinExistence type="predicted"/>
<reference evidence="1 2" key="1">
    <citation type="journal article" date="2024" name="Chem. Sci.">
        <title>Discovery of megapolipeptins by genome mining of a Burkholderiales bacteria collection.</title>
        <authorList>
            <person name="Paulo B.S."/>
            <person name="Recchia M.J.J."/>
            <person name="Lee S."/>
            <person name="Fergusson C.H."/>
            <person name="Romanowski S.B."/>
            <person name="Hernandez A."/>
            <person name="Krull N."/>
            <person name="Liu D.Y."/>
            <person name="Cavanagh H."/>
            <person name="Bos A."/>
            <person name="Gray C.A."/>
            <person name="Murphy B.T."/>
            <person name="Linington R.G."/>
            <person name="Eustaquio A.S."/>
        </authorList>
    </citation>
    <scope>NUCLEOTIDE SEQUENCE [LARGE SCALE GENOMIC DNA]</scope>
    <source>
        <strain evidence="1 2">RL18-126-BIB-B</strain>
    </source>
</reference>
<accession>A0ACC7N8G7</accession>
<evidence type="ECO:0000313" key="2">
    <source>
        <dbReference type="Proteomes" id="UP001629235"/>
    </source>
</evidence>
<sequence>MQGVLIALLGSRSFSAGSRRITRTGPRLHAIALAISFGAALVAPKAAHALGLADVYEAALGHDPVFAAAAKQKEADDANVAIGRSYLLPNVSANYSTYRNVTGTTYFGQPPGDVSVHQVYGAYSEGVSLRQSLINFEGIARYRYGKATALAGDATFDDRKQELLVRVLGAYTDTVFAQEQLLLATAQKKAFDEQFAGNVAMFKNGEGTRTDILETKSKAELAQADVADARDNVDNAAHTLEALTGLPASLDIAGLDRLKDDYQPTLPSPLGFDEWRDIALENNAQLIAERHSVEAAGQQVKIVRAGFYPRVDLVASIGKSQSNTLDTIGQRYLTKAVGVEITIPLYSGGLVQASSQQAQANYERAQFDLQDKTDKVLLDLRKQYNICVSSLTRIDALRSAVESATLQITATQKSVQAGMRTNLDVLTATQQLYQAKRDLARTRYQYLLAELQLKRAAGILSPQDLYGIAQWFVPSAQLANAANPMPLIH</sequence>
<comment type="caution">
    <text evidence="1">The sequence shown here is derived from an EMBL/GenBank/DDBJ whole genome shotgun (WGS) entry which is preliminary data.</text>
</comment>
<dbReference type="Proteomes" id="UP001629235">
    <property type="component" value="Unassembled WGS sequence"/>
</dbReference>
<organism evidence="1 2">
    <name type="scientific">Paraburkholderia rhynchosiae</name>
    <dbReference type="NCBI Taxonomy" id="487049"/>
    <lineage>
        <taxon>Bacteria</taxon>
        <taxon>Pseudomonadati</taxon>
        <taxon>Pseudomonadota</taxon>
        <taxon>Betaproteobacteria</taxon>
        <taxon>Burkholderiales</taxon>
        <taxon>Burkholderiaceae</taxon>
        <taxon>Paraburkholderia</taxon>
    </lineage>
</organism>
<keyword evidence="2" id="KW-1185">Reference proteome</keyword>
<evidence type="ECO:0000313" key="1">
    <source>
        <dbReference type="EMBL" id="MFM0103050.1"/>
    </source>
</evidence>
<protein>
    <submittedName>
        <fullName evidence="1">TolC family outer membrane protein</fullName>
    </submittedName>
</protein>
<dbReference type="EMBL" id="JAQQDW010000007">
    <property type="protein sequence ID" value="MFM0103050.1"/>
    <property type="molecule type" value="Genomic_DNA"/>
</dbReference>
<name>A0ACC7N8G7_9BURK</name>